<keyword evidence="1" id="KW-1133">Transmembrane helix</keyword>
<proteinExistence type="predicted"/>
<evidence type="ECO:0000313" key="3">
    <source>
        <dbReference type="Proteomes" id="UP000184076"/>
    </source>
</evidence>
<keyword evidence="3" id="KW-1185">Reference proteome</keyword>
<gene>
    <name evidence="2" type="ORF">SAMN02745206_00991</name>
</gene>
<keyword evidence="1" id="KW-0812">Transmembrane</keyword>
<feature type="transmembrane region" description="Helical" evidence="1">
    <location>
        <begin position="123"/>
        <end position="143"/>
    </location>
</feature>
<feature type="transmembrane region" description="Helical" evidence="1">
    <location>
        <begin position="49"/>
        <end position="77"/>
    </location>
</feature>
<reference evidence="3" key="1">
    <citation type="submission" date="2016-11" db="EMBL/GenBank/DDBJ databases">
        <authorList>
            <person name="Varghese N."/>
            <person name="Submissions S."/>
        </authorList>
    </citation>
    <scope>NUCLEOTIDE SEQUENCE [LARGE SCALE GENOMIC DNA]</scope>
    <source>
        <strain evidence="3">DSM 9756</strain>
    </source>
</reference>
<accession>A0A1M4X788</accession>
<keyword evidence="1" id="KW-0472">Membrane</keyword>
<name>A0A1M4X788_9BACT</name>
<dbReference type="EMBL" id="FQVB01000008">
    <property type="protein sequence ID" value="SHE88982.1"/>
    <property type="molecule type" value="Genomic_DNA"/>
</dbReference>
<dbReference type="Proteomes" id="UP000184076">
    <property type="component" value="Unassembled WGS sequence"/>
</dbReference>
<dbReference type="AlphaFoldDB" id="A0A1M4X788"/>
<protein>
    <submittedName>
        <fullName evidence="2">Uncharacterized protein</fullName>
    </submittedName>
</protein>
<evidence type="ECO:0000256" key="1">
    <source>
        <dbReference type="SAM" id="Phobius"/>
    </source>
</evidence>
<organism evidence="2 3">
    <name type="scientific">Desulfacinum infernum DSM 9756</name>
    <dbReference type="NCBI Taxonomy" id="1121391"/>
    <lineage>
        <taxon>Bacteria</taxon>
        <taxon>Pseudomonadati</taxon>
        <taxon>Thermodesulfobacteriota</taxon>
        <taxon>Syntrophobacteria</taxon>
        <taxon>Syntrophobacterales</taxon>
        <taxon>Syntrophobacteraceae</taxon>
        <taxon>Desulfacinum</taxon>
    </lineage>
</organism>
<dbReference type="STRING" id="1121391.SAMN02745206_00991"/>
<sequence>MSLALVPGLRARHRFFIPQPRPFARAEGKPPGQRKNLVMTDTLPSALSYGLYVFHAASAAAVAVVVGECTLALAYWVQRSHLLSLRKQVAEFERLSKAAADQADPATYRAVNREGNEAYGKLFFFKVSLSAAALWPIFFALQWLQKRYAGVDLPLPGLGFGLNYVVLFLLSYIPLRILFSRITPKLPGFRKVHEILHRDADELGSDLAR</sequence>
<evidence type="ECO:0000313" key="2">
    <source>
        <dbReference type="EMBL" id="SHE88982.1"/>
    </source>
</evidence>
<feature type="transmembrane region" description="Helical" evidence="1">
    <location>
        <begin position="155"/>
        <end position="175"/>
    </location>
</feature>